<keyword evidence="2" id="KW-1185">Reference proteome</keyword>
<dbReference type="InterPro" id="IPR027417">
    <property type="entry name" value="P-loop_NTPase"/>
</dbReference>
<dbReference type="Gene3D" id="3.40.50.300">
    <property type="entry name" value="P-loop containing nucleotide triphosphate hydrolases"/>
    <property type="match status" value="1"/>
</dbReference>
<evidence type="ECO:0000313" key="2">
    <source>
        <dbReference type="Proteomes" id="UP000245698"/>
    </source>
</evidence>
<dbReference type="Proteomes" id="UP000245698">
    <property type="component" value="Unassembled WGS sequence"/>
</dbReference>
<dbReference type="SUPFAM" id="SSF52540">
    <property type="entry name" value="P-loop containing nucleoside triphosphate hydrolases"/>
    <property type="match status" value="1"/>
</dbReference>
<evidence type="ECO:0000313" key="1">
    <source>
        <dbReference type="EMBL" id="SJM31029.1"/>
    </source>
</evidence>
<dbReference type="GO" id="GO:0016020">
    <property type="term" value="C:membrane"/>
    <property type="evidence" value="ECO:0007669"/>
    <property type="project" value="InterPro"/>
</dbReference>
<evidence type="ECO:0008006" key="3">
    <source>
        <dbReference type="Google" id="ProtNLM"/>
    </source>
</evidence>
<dbReference type="RefSeq" id="WP_123148356.1">
    <property type="nucleotide sequence ID" value="NZ_FUIG01000024.1"/>
</dbReference>
<dbReference type="Pfam" id="PF03567">
    <property type="entry name" value="Sulfotransfer_2"/>
    <property type="match status" value="1"/>
</dbReference>
<gene>
    <name evidence="1" type="ORF">BQ8482_180257</name>
</gene>
<organism evidence="1 2">
    <name type="scientific">Mesorhizobium delmotii</name>
    <dbReference type="NCBI Taxonomy" id="1631247"/>
    <lineage>
        <taxon>Bacteria</taxon>
        <taxon>Pseudomonadati</taxon>
        <taxon>Pseudomonadota</taxon>
        <taxon>Alphaproteobacteria</taxon>
        <taxon>Hyphomicrobiales</taxon>
        <taxon>Phyllobacteriaceae</taxon>
        <taxon>Mesorhizobium</taxon>
    </lineage>
</organism>
<dbReference type="InterPro" id="IPR005331">
    <property type="entry name" value="Sulfotransferase"/>
</dbReference>
<dbReference type="GO" id="GO:0008146">
    <property type="term" value="F:sulfotransferase activity"/>
    <property type="evidence" value="ECO:0007669"/>
    <property type="project" value="InterPro"/>
</dbReference>
<dbReference type="EMBL" id="FUIG01000024">
    <property type="protein sequence ID" value="SJM31029.1"/>
    <property type="molecule type" value="Genomic_DNA"/>
</dbReference>
<proteinExistence type="predicted"/>
<name>A0A2P9AIT0_9HYPH</name>
<accession>A0A2P9AIT0</accession>
<dbReference type="AlphaFoldDB" id="A0A2P9AIT0"/>
<reference evidence="2" key="1">
    <citation type="submission" date="2016-12" db="EMBL/GenBank/DDBJ databases">
        <authorList>
            <person name="Brunel B."/>
        </authorList>
    </citation>
    <scope>NUCLEOTIDE SEQUENCE [LARGE SCALE GENOMIC DNA]</scope>
</reference>
<sequence>MLLSLEKNFIFIHIPKTAGTSVTRALEPWSPKPQRTQWRRLLSHLPVRETSQNAFLRQHGKASWVKHKLPAEIYDSAYKFAVVRNPFELAVSTYYFRRDYLSGRRRNRARVLDFKTFLRYLERKNRFVQVDQTSWISDRQGNLIIDEVLRFETLAEQFNALVERLDLPGEVKLPRATVNAPYDYRAVYDGGAKSIVRRLYSRDFERFGYEF</sequence>
<protein>
    <recommendedName>
        <fullName evidence="3">Sulfotransferase family protein</fullName>
    </recommendedName>
</protein>